<accession>A0A930V7T7</accession>
<evidence type="ECO:0000313" key="2">
    <source>
        <dbReference type="EMBL" id="MBF4762474.1"/>
    </source>
</evidence>
<feature type="compositionally biased region" description="Low complexity" evidence="1">
    <location>
        <begin position="221"/>
        <end position="231"/>
    </location>
</feature>
<dbReference type="Proteomes" id="UP000640489">
    <property type="component" value="Unassembled WGS sequence"/>
</dbReference>
<sequence length="245" mass="25860">MGRGRRLPARVYWVRRLAVLATAALMVFAVGRLLTGSSDAADSGAANPGAVQAAATLSPTPSSTGPTVILPKKGTKLPKKSREPKPTPLAQPSGPCTPQDVVVTPEVRSNIGGSDVVVALSFHTLIAAACTFDVSSKSVTMNITSGHDYIWSTRQCPAAMPTTNVVVRRDIATYVYVTWNGKRSDSTCSRLTTWALPGWYHVTVAALGGEPADEQFQLAAPLPTTVTSTVTPDPPEHTKKPKNQG</sequence>
<name>A0A930V7T7_9ACTN</name>
<feature type="compositionally biased region" description="Low complexity" evidence="1">
    <location>
        <begin position="52"/>
        <end position="67"/>
    </location>
</feature>
<feature type="region of interest" description="Disordered" evidence="1">
    <location>
        <begin position="221"/>
        <end position="245"/>
    </location>
</feature>
<keyword evidence="3" id="KW-1185">Reference proteome</keyword>
<protein>
    <submittedName>
        <fullName evidence="2">Uncharacterized protein</fullName>
    </submittedName>
</protein>
<dbReference type="AlphaFoldDB" id="A0A930V7T7"/>
<organism evidence="2 3">
    <name type="scientific">Nocardioides islandensis</name>
    <dbReference type="NCBI Taxonomy" id="433663"/>
    <lineage>
        <taxon>Bacteria</taxon>
        <taxon>Bacillati</taxon>
        <taxon>Actinomycetota</taxon>
        <taxon>Actinomycetes</taxon>
        <taxon>Propionibacteriales</taxon>
        <taxon>Nocardioidaceae</taxon>
        <taxon>Nocardioides</taxon>
    </lineage>
</organism>
<reference evidence="2" key="1">
    <citation type="submission" date="2020-11" db="EMBL/GenBank/DDBJ databases">
        <title>Nocardioides sp. nov., isolated from Soil of Cynanchum wilfordii Hemsley rhizosphere.</title>
        <authorList>
            <person name="Lee J.-S."/>
            <person name="Suh M.K."/>
            <person name="Kim J.-S."/>
        </authorList>
    </citation>
    <scope>NUCLEOTIDE SEQUENCE</scope>
    <source>
        <strain evidence="2">KCTC 19275</strain>
    </source>
</reference>
<feature type="region of interest" description="Disordered" evidence="1">
    <location>
        <begin position="52"/>
        <end position="100"/>
    </location>
</feature>
<gene>
    <name evidence="2" type="ORF">ISU07_05005</name>
</gene>
<dbReference type="EMBL" id="JADKPN010000001">
    <property type="protein sequence ID" value="MBF4762474.1"/>
    <property type="molecule type" value="Genomic_DNA"/>
</dbReference>
<dbReference type="RefSeq" id="WP_194705583.1">
    <property type="nucleotide sequence ID" value="NZ_JADKPN010000001.1"/>
</dbReference>
<comment type="caution">
    <text evidence="2">The sequence shown here is derived from an EMBL/GenBank/DDBJ whole genome shotgun (WGS) entry which is preliminary data.</text>
</comment>
<evidence type="ECO:0000313" key="3">
    <source>
        <dbReference type="Proteomes" id="UP000640489"/>
    </source>
</evidence>
<evidence type="ECO:0000256" key="1">
    <source>
        <dbReference type="SAM" id="MobiDB-lite"/>
    </source>
</evidence>
<proteinExistence type="predicted"/>